<dbReference type="Proteomes" id="UP000190092">
    <property type="component" value="Unassembled WGS sequence"/>
</dbReference>
<evidence type="ECO:0000313" key="2">
    <source>
        <dbReference type="EMBL" id="SJZ77800.1"/>
    </source>
</evidence>
<dbReference type="AlphaFoldDB" id="A0A1T4NEW1"/>
<accession>A0A1T4NEW1</accession>
<keyword evidence="1" id="KW-0812">Transmembrane</keyword>
<reference evidence="3" key="1">
    <citation type="submission" date="2017-02" db="EMBL/GenBank/DDBJ databases">
        <authorList>
            <person name="Varghese N."/>
            <person name="Submissions S."/>
        </authorList>
    </citation>
    <scope>NUCLEOTIDE SEQUENCE [LARGE SCALE GENOMIC DNA]</scope>
    <source>
        <strain evidence="3">ATCC 27094</strain>
    </source>
</reference>
<evidence type="ECO:0000256" key="1">
    <source>
        <dbReference type="SAM" id="Phobius"/>
    </source>
</evidence>
<name>A0A1T4NEW1_9HYPH</name>
<keyword evidence="3" id="KW-1185">Reference proteome</keyword>
<evidence type="ECO:0000313" key="3">
    <source>
        <dbReference type="Proteomes" id="UP000190092"/>
    </source>
</evidence>
<feature type="transmembrane region" description="Helical" evidence="1">
    <location>
        <begin position="128"/>
        <end position="150"/>
    </location>
</feature>
<keyword evidence="1" id="KW-0472">Membrane</keyword>
<gene>
    <name evidence="2" type="ORF">SAMN02745126_02257</name>
</gene>
<sequence>MIRFIVRIFLSPLAIAIFDLMILFPLLLAIWEVAHSGWKHEQGLHEALDIIEGMGVILIGWGVALEERESLRHIFRLTGNSDEGWQAIVDHMCHSAGLGLLIFGLFAEMCIEAIRLPNAIINTAGIDHLVLLGSLAFLVLSIYVMVHHIFSLIRALFAGKHVVSSQSPSH</sequence>
<keyword evidence="1" id="KW-1133">Transmembrane helix</keyword>
<dbReference type="RefSeq" id="WP_085933966.1">
    <property type="nucleotide sequence ID" value="NZ_FUWJ01000002.1"/>
</dbReference>
<organism evidence="2 3">
    <name type="scientific">Enhydrobacter aerosaccus</name>
    <dbReference type="NCBI Taxonomy" id="225324"/>
    <lineage>
        <taxon>Bacteria</taxon>
        <taxon>Pseudomonadati</taxon>
        <taxon>Pseudomonadota</taxon>
        <taxon>Alphaproteobacteria</taxon>
        <taxon>Hyphomicrobiales</taxon>
        <taxon>Enhydrobacter</taxon>
    </lineage>
</organism>
<dbReference type="OrthoDB" id="8004884at2"/>
<protein>
    <submittedName>
        <fullName evidence="2">Uncharacterized protein</fullName>
    </submittedName>
</protein>
<proteinExistence type="predicted"/>
<dbReference type="EMBL" id="FUWJ01000002">
    <property type="protein sequence ID" value="SJZ77800.1"/>
    <property type="molecule type" value="Genomic_DNA"/>
</dbReference>
<feature type="transmembrane region" description="Helical" evidence="1">
    <location>
        <begin position="6"/>
        <end position="31"/>
    </location>
</feature>
<dbReference type="STRING" id="225324.SAMN02745126_02257"/>
<feature type="transmembrane region" description="Helical" evidence="1">
    <location>
        <begin position="84"/>
        <end position="107"/>
    </location>
</feature>